<dbReference type="PANTHER" id="PTHR47052">
    <property type="entry name" value="CONSERVED SERINE PROLINE-RICH PROTEIN (AFU_ORTHOLOGUE AFUA_2G01790)"/>
    <property type="match status" value="1"/>
</dbReference>
<dbReference type="InterPro" id="IPR052981">
    <property type="entry name" value="Ingression_C2_domain"/>
</dbReference>
<dbReference type="InterPro" id="IPR035892">
    <property type="entry name" value="C2_domain_sf"/>
</dbReference>
<dbReference type="EMBL" id="CM035432">
    <property type="protein sequence ID" value="KAH7295822.1"/>
    <property type="molecule type" value="Genomic_DNA"/>
</dbReference>
<dbReference type="PRINTS" id="PR01217">
    <property type="entry name" value="PRICHEXTENSN"/>
</dbReference>
<feature type="domain" description="C2" evidence="2">
    <location>
        <begin position="1"/>
        <end position="106"/>
    </location>
</feature>
<evidence type="ECO:0000256" key="1">
    <source>
        <dbReference type="SAM" id="MobiDB-lite"/>
    </source>
</evidence>
<dbReference type="PANTHER" id="PTHR47052:SF3">
    <property type="entry name" value="INGRESSION PROTEIN 1"/>
    <property type="match status" value="1"/>
</dbReference>
<dbReference type="SMART" id="SM00239">
    <property type="entry name" value="C2"/>
    <property type="match status" value="1"/>
</dbReference>
<feature type="compositionally biased region" description="Pro residues" evidence="1">
    <location>
        <begin position="207"/>
        <end position="220"/>
    </location>
</feature>
<reference evidence="3 4" key="1">
    <citation type="submission" date="2021-08" db="EMBL/GenBank/DDBJ databases">
        <title>WGS assembly of Ceratopteris richardii.</title>
        <authorList>
            <person name="Marchant D.B."/>
            <person name="Chen G."/>
            <person name="Jenkins J."/>
            <person name="Shu S."/>
            <person name="Leebens-Mack J."/>
            <person name="Grimwood J."/>
            <person name="Schmutz J."/>
            <person name="Soltis P."/>
            <person name="Soltis D."/>
            <person name="Chen Z.-H."/>
        </authorList>
    </citation>
    <scope>NUCLEOTIDE SEQUENCE [LARGE SCALE GENOMIC DNA]</scope>
    <source>
        <strain evidence="3">Whitten #5841</strain>
        <tissue evidence="3">Leaf</tissue>
    </source>
</reference>
<comment type="caution">
    <text evidence="3">The sequence shown here is derived from an EMBL/GenBank/DDBJ whole genome shotgun (WGS) entry which is preliminary data.</text>
</comment>
<dbReference type="SUPFAM" id="SSF49562">
    <property type="entry name" value="C2 domain (Calcium/lipid-binding domain, CaLB)"/>
    <property type="match status" value="1"/>
</dbReference>
<dbReference type="OrthoDB" id="270970at2759"/>
<evidence type="ECO:0000259" key="2">
    <source>
        <dbReference type="PROSITE" id="PS50004"/>
    </source>
</evidence>
<sequence length="252" mass="26856">MSVQGQPLEITVIGCTNLKDKEWLSRQDPYVVLEYAGTRYRTKTDTDGGKNPTFNEKYVLPMIEGLREINVSVWNSNTVSTDDFIGSGKIHLQKVLTSGYDDSVWPLTSRSGKRSGDVRVILHFNSQKEKKASLASPVPSAPPSGYANYPPAYGSCPPHGTYPPAGCPSGYPPAVPYGAPPPYGAYPPQACPPQPYPYPAPGGYPPASAPPAGYPPPPGGYPSASGPQAYPYPAPQGYPPYGPPPSGPYGHY</sequence>
<keyword evidence="4" id="KW-1185">Reference proteome</keyword>
<dbReference type="CDD" id="cd00030">
    <property type="entry name" value="C2"/>
    <property type="match status" value="1"/>
</dbReference>
<name>A0A8T2RJU9_CERRI</name>
<dbReference type="EMBL" id="CM035432">
    <property type="protein sequence ID" value="KAH7295824.1"/>
    <property type="molecule type" value="Genomic_DNA"/>
</dbReference>
<dbReference type="InterPro" id="IPR000008">
    <property type="entry name" value="C2_dom"/>
</dbReference>
<dbReference type="PROSITE" id="PS50004">
    <property type="entry name" value="C2"/>
    <property type="match status" value="1"/>
</dbReference>
<proteinExistence type="predicted"/>
<dbReference type="OMA" id="TMPYATP"/>
<dbReference type="Proteomes" id="UP000825935">
    <property type="component" value="Chromosome 27"/>
</dbReference>
<feature type="compositionally biased region" description="Pro residues" evidence="1">
    <location>
        <begin position="230"/>
        <end position="252"/>
    </location>
</feature>
<evidence type="ECO:0000313" key="3">
    <source>
        <dbReference type="EMBL" id="KAH7295823.1"/>
    </source>
</evidence>
<dbReference type="Pfam" id="PF00168">
    <property type="entry name" value="C2"/>
    <property type="match status" value="1"/>
</dbReference>
<gene>
    <name evidence="3" type="ORF">KP509_27G067400</name>
</gene>
<protein>
    <recommendedName>
        <fullName evidence="2">C2 domain-containing protein</fullName>
    </recommendedName>
</protein>
<accession>A0A8T2RJU9</accession>
<dbReference type="EMBL" id="CM035432">
    <property type="protein sequence ID" value="KAH7295823.1"/>
    <property type="molecule type" value="Genomic_DNA"/>
</dbReference>
<dbReference type="AlphaFoldDB" id="A0A8T2RJU9"/>
<organism evidence="3 4">
    <name type="scientific">Ceratopteris richardii</name>
    <name type="common">Triangle waterfern</name>
    <dbReference type="NCBI Taxonomy" id="49495"/>
    <lineage>
        <taxon>Eukaryota</taxon>
        <taxon>Viridiplantae</taxon>
        <taxon>Streptophyta</taxon>
        <taxon>Embryophyta</taxon>
        <taxon>Tracheophyta</taxon>
        <taxon>Polypodiopsida</taxon>
        <taxon>Polypodiidae</taxon>
        <taxon>Polypodiales</taxon>
        <taxon>Pteridineae</taxon>
        <taxon>Pteridaceae</taxon>
        <taxon>Parkerioideae</taxon>
        <taxon>Ceratopteris</taxon>
    </lineage>
</organism>
<dbReference type="Gene3D" id="2.60.40.150">
    <property type="entry name" value="C2 domain"/>
    <property type="match status" value="1"/>
</dbReference>
<evidence type="ECO:0000313" key="4">
    <source>
        <dbReference type="Proteomes" id="UP000825935"/>
    </source>
</evidence>
<feature type="region of interest" description="Disordered" evidence="1">
    <location>
        <begin position="207"/>
        <end position="252"/>
    </location>
</feature>